<evidence type="ECO:0000256" key="5">
    <source>
        <dbReference type="RuleBase" id="RU361200"/>
    </source>
</evidence>
<comment type="function">
    <text evidence="4">Catalyzes the ATP-dependent conversion of 5-aminoimidazole ribonucleotide (AIR) and HCO(3)(-) to N5-carboxyaminoimidazole ribonucleotide (N5-CAIR).</text>
</comment>
<keyword evidence="8" id="KW-1185">Reference proteome</keyword>
<sequence>MKEILPGSTIGILGGGQLGKMTAMEARRMGYEIEIYDPDPFCPAAKVASRHWNYPYDDSDRLKDFSQSVDILTYEFENIPAVLVKKLEENSLVCPSGSVLDISQHRVKEKEFLACNGFPVVPHQVVRSVEDIKDAAARLGLPLILKTALLGYDGKGQVQLHSIEDCQRGWEDIGKPVLALVEKKLDLFAEFSVIVALGYKKNYAFFPIPRNFHRNSILDYSIVPSNIEKKIEETAKEIALAIALSLKVVGLLTVEFFLTENAEIFVNELAPRPHNSGHFSLDSCLTSQFEQLIRAICNLPLGQTTLRGPVFMRNLLGDLWQDGQSPNWIELLKIPSLKLHLYGKKHPRIGRKMGHYCLLGEDLEEIISLDKQALKILQRI</sequence>
<dbReference type="InterPro" id="IPR011761">
    <property type="entry name" value="ATP-grasp"/>
</dbReference>
<comment type="catalytic activity">
    <reaction evidence="4 5">
        <text>5-amino-1-(5-phospho-beta-D-ribosyl)imidazole + hydrogencarbonate + ATP = 5-carboxyamino-1-(5-phospho-D-ribosyl)imidazole + ADP + phosphate + 2 H(+)</text>
        <dbReference type="Rhea" id="RHEA:19317"/>
        <dbReference type="ChEBI" id="CHEBI:15378"/>
        <dbReference type="ChEBI" id="CHEBI:17544"/>
        <dbReference type="ChEBI" id="CHEBI:30616"/>
        <dbReference type="ChEBI" id="CHEBI:43474"/>
        <dbReference type="ChEBI" id="CHEBI:58730"/>
        <dbReference type="ChEBI" id="CHEBI:137981"/>
        <dbReference type="ChEBI" id="CHEBI:456216"/>
        <dbReference type="EC" id="6.3.4.18"/>
    </reaction>
</comment>
<feature type="binding site" evidence="4">
    <location>
        <position position="146"/>
    </location>
    <ligand>
        <name>ATP</name>
        <dbReference type="ChEBI" id="CHEBI:30616"/>
    </ligand>
</feature>
<dbReference type="GO" id="GO:0046872">
    <property type="term" value="F:metal ion binding"/>
    <property type="evidence" value="ECO:0007669"/>
    <property type="project" value="InterPro"/>
</dbReference>
<dbReference type="InterPro" id="IPR029752">
    <property type="entry name" value="D-isomer_DH_CS1"/>
</dbReference>
<dbReference type="SUPFAM" id="SSF56059">
    <property type="entry name" value="Glutathione synthetase ATP-binding domain-like"/>
    <property type="match status" value="1"/>
</dbReference>
<dbReference type="UniPathway" id="UPA00074">
    <property type="reaction ID" value="UER00942"/>
</dbReference>
<dbReference type="InterPro" id="IPR040686">
    <property type="entry name" value="PurK_C"/>
</dbReference>
<organism evidence="7 8">
    <name type="scientific">Methylacidiphilum caldifontis</name>
    <dbReference type="NCBI Taxonomy" id="2795386"/>
    <lineage>
        <taxon>Bacteria</taxon>
        <taxon>Pseudomonadati</taxon>
        <taxon>Verrucomicrobiota</taxon>
        <taxon>Methylacidiphilae</taxon>
        <taxon>Methylacidiphilales</taxon>
        <taxon>Methylacidiphilaceae</taxon>
        <taxon>Methylacidiphilum (ex Ratnadevi et al. 2023)</taxon>
    </lineage>
</organism>
<comment type="subunit">
    <text evidence="4 5">Homodimer.</text>
</comment>
<evidence type="ECO:0000256" key="1">
    <source>
        <dbReference type="ARBA" id="ARBA00022741"/>
    </source>
</evidence>
<evidence type="ECO:0000256" key="2">
    <source>
        <dbReference type="ARBA" id="ARBA00022755"/>
    </source>
</evidence>
<feature type="domain" description="ATP-grasp" evidence="6">
    <location>
        <begin position="110"/>
        <end position="297"/>
    </location>
</feature>
<evidence type="ECO:0000313" key="7">
    <source>
        <dbReference type="EMBL" id="TFE67578.1"/>
    </source>
</evidence>
<dbReference type="Pfam" id="PF17769">
    <property type="entry name" value="PurK_C"/>
    <property type="match status" value="1"/>
</dbReference>
<feature type="binding site" evidence="4">
    <location>
        <position position="106"/>
    </location>
    <ligand>
        <name>ATP</name>
        <dbReference type="ChEBI" id="CHEBI:30616"/>
    </ligand>
</feature>
<dbReference type="SUPFAM" id="SSF52440">
    <property type="entry name" value="PreATP-grasp domain"/>
    <property type="match status" value="1"/>
</dbReference>
<dbReference type="InterPro" id="IPR016185">
    <property type="entry name" value="PreATP-grasp_dom_sf"/>
</dbReference>
<dbReference type="EMBL" id="LXQC01000152">
    <property type="protein sequence ID" value="TFE67578.1"/>
    <property type="molecule type" value="Genomic_DNA"/>
</dbReference>
<protein>
    <recommendedName>
        <fullName evidence="4 5">N5-carboxyaminoimidazole ribonucleotide synthase</fullName>
        <shortName evidence="4 5">N5-CAIR synthase</shortName>
        <ecNumber evidence="4 5">6.3.4.18</ecNumber>
    </recommendedName>
    <alternativeName>
        <fullName evidence="4 5">5-(carboxyamino)imidazole ribonucleotide synthetase</fullName>
    </alternativeName>
</protein>
<dbReference type="AlphaFoldDB" id="A0A4Y8P9W9"/>
<comment type="pathway">
    <text evidence="4 5">Purine metabolism; IMP biosynthesis via de novo pathway; 5-amino-1-(5-phospho-D-ribosyl)imidazole-4-carboxylate from 5-amino-1-(5-phospho-D-ribosyl)imidazole (N5-CAIR route): step 1/2.</text>
</comment>
<feature type="binding site" evidence="4">
    <location>
        <begin position="182"/>
        <end position="185"/>
    </location>
    <ligand>
        <name>ATP</name>
        <dbReference type="ChEBI" id="CHEBI:30616"/>
    </ligand>
</feature>
<evidence type="ECO:0000256" key="3">
    <source>
        <dbReference type="ARBA" id="ARBA00022840"/>
    </source>
</evidence>
<dbReference type="NCBIfam" id="NF004675">
    <property type="entry name" value="PRK06019.1-1"/>
    <property type="match status" value="1"/>
</dbReference>
<comment type="similarity">
    <text evidence="4 5">Belongs to the PurK/PurT family.</text>
</comment>
<dbReference type="Pfam" id="PF02222">
    <property type="entry name" value="ATP-grasp"/>
    <property type="match status" value="1"/>
</dbReference>
<name>A0A4Y8P9W9_9BACT</name>
<dbReference type="PANTHER" id="PTHR11609:SF5">
    <property type="entry name" value="PHOSPHORIBOSYLAMINOIMIDAZOLE CARBOXYLASE"/>
    <property type="match status" value="1"/>
</dbReference>
<evidence type="ECO:0000256" key="4">
    <source>
        <dbReference type="HAMAP-Rule" id="MF_01928"/>
    </source>
</evidence>
<keyword evidence="4 5" id="KW-0436">Ligase</keyword>
<dbReference type="SUPFAM" id="SSF51246">
    <property type="entry name" value="Rudiment single hybrid motif"/>
    <property type="match status" value="1"/>
</dbReference>
<dbReference type="Pfam" id="PF22660">
    <property type="entry name" value="RS_preATP-grasp-like"/>
    <property type="match status" value="1"/>
</dbReference>
<dbReference type="GO" id="GO:0006189">
    <property type="term" value="P:'de novo' IMP biosynthetic process"/>
    <property type="evidence" value="ECO:0007669"/>
    <property type="project" value="UniProtKB-UniRule"/>
</dbReference>
<keyword evidence="1 4" id="KW-0547">Nucleotide-binding</keyword>
<proteinExistence type="inferred from homology"/>
<comment type="function">
    <text evidence="5">Catalyzes the ATP-dependent conversion of 5-aminoimidazole ribonucleotide (AIR) and HCO(3)- to N5-carboxyaminoimidazole ribonucleotide (N5-CAIR).</text>
</comment>
<dbReference type="InterPro" id="IPR054350">
    <property type="entry name" value="PurT/PurK_preATP-grasp"/>
</dbReference>
<dbReference type="GO" id="GO:0034028">
    <property type="term" value="F:5-(carboxyamino)imidazole ribonucleotide synthase activity"/>
    <property type="evidence" value="ECO:0007669"/>
    <property type="project" value="UniProtKB-UniRule"/>
</dbReference>
<dbReference type="HAMAP" id="MF_01928">
    <property type="entry name" value="PurK"/>
    <property type="match status" value="1"/>
</dbReference>
<feature type="binding site" evidence="4">
    <location>
        <begin position="267"/>
        <end position="268"/>
    </location>
    <ligand>
        <name>ATP</name>
        <dbReference type="ChEBI" id="CHEBI:30616"/>
    </ligand>
</feature>
<dbReference type="PANTHER" id="PTHR11609">
    <property type="entry name" value="PURINE BIOSYNTHESIS PROTEIN 6/7, PUR6/7"/>
    <property type="match status" value="1"/>
</dbReference>
<gene>
    <name evidence="4 5" type="primary">purK</name>
    <name evidence="7" type="ORF">A7Q10_09400</name>
</gene>
<dbReference type="InterPro" id="IPR005875">
    <property type="entry name" value="PurK"/>
</dbReference>
<dbReference type="InterPro" id="IPR003135">
    <property type="entry name" value="ATP-grasp_carboxylate-amine"/>
</dbReference>
<accession>A0A4Y8P9W9</accession>
<feature type="binding site" evidence="4">
    <location>
        <position position="213"/>
    </location>
    <ligand>
        <name>ATP</name>
        <dbReference type="ChEBI" id="CHEBI:30616"/>
    </ligand>
</feature>
<dbReference type="Gene3D" id="3.30.470.20">
    <property type="entry name" value="ATP-grasp fold, B domain"/>
    <property type="match status" value="1"/>
</dbReference>
<evidence type="ECO:0000313" key="8">
    <source>
        <dbReference type="Proteomes" id="UP000297713"/>
    </source>
</evidence>
<dbReference type="InterPro" id="IPR011054">
    <property type="entry name" value="Rudment_hybrid_motif"/>
</dbReference>
<reference evidence="7 8" key="1">
    <citation type="submission" date="2016-05" db="EMBL/GenBank/DDBJ databases">
        <title>Diversity and Homogeneity among Thermoacidophilic Verrucomicrobia Methanotrophs Linked with Geographical Origin.</title>
        <authorList>
            <person name="Erikstad H.-A."/>
            <person name="Smestad N.B."/>
            <person name="Ceballos R.M."/>
            <person name="Birkeland N.-K."/>
        </authorList>
    </citation>
    <scope>NUCLEOTIDE SEQUENCE [LARGE SCALE GENOMIC DNA]</scope>
    <source>
        <strain evidence="7 8">Phi</strain>
    </source>
</reference>
<feature type="binding site" evidence="4">
    <location>
        <position position="190"/>
    </location>
    <ligand>
        <name>ATP</name>
        <dbReference type="ChEBI" id="CHEBI:30616"/>
    </ligand>
</feature>
<dbReference type="PROSITE" id="PS50975">
    <property type="entry name" value="ATP_GRASP"/>
    <property type="match status" value="1"/>
</dbReference>
<dbReference type="GO" id="GO:0005524">
    <property type="term" value="F:ATP binding"/>
    <property type="evidence" value="ECO:0007669"/>
    <property type="project" value="UniProtKB-UniRule"/>
</dbReference>
<dbReference type="Proteomes" id="UP000297713">
    <property type="component" value="Unassembled WGS sequence"/>
</dbReference>
<dbReference type="RefSeq" id="WP_134440442.1">
    <property type="nucleotide sequence ID" value="NZ_LXQC01000152.1"/>
</dbReference>
<dbReference type="InterPro" id="IPR013815">
    <property type="entry name" value="ATP_grasp_subdomain_1"/>
</dbReference>
<dbReference type="EC" id="6.3.4.18" evidence="4 5"/>
<dbReference type="GO" id="GO:0004638">
    <property type="term" value="F:phosphoribosylaminoimidazole carboxylase activity"/>
    <property type="evidence" value="ECO:0007669"/>
    <property type="project" value="InterPro"/>
</dbReference>
<keyword evidence="2 4" id="KW-0658">Purine biosynthesis</keyword>
<keyword evidence="3 4" id="KW-0067">ATP-binding</keyword>
<evidence type="ECO:0000259" key="6">
    <source>
        <dbReference type="PROSITE" id="PS50975"/>
    </source>
</evidence>
<dbReference type="NCBIfam" id="TIGR01161">
    <property type="entry name" value="purK"/>
    <property type="match status" value="1"/>
</dbReference>
<dbReference type="NCBIfam" id="NF004679">
    <property type="entry name" value="PRK06019.1-5"/>
    <property type="match status" value="1"/>
</dbReference>
<comment type="caution">
    <text evidence="7">The sequence shown here is derived from an EMBL/GenBank/DDBJ whole genome shotgun (WGS) entry which is preliminary data.</text>
</comment>
<dbReference type="Gene3D" id="3.30.1490.20">
    <property type="entry name" value="ATP-grasp fold, A domain"/>
    <property type="match status" value="1"/>
</dbReference>
<dbReference type="PROSITE" id="PS00065">
    <property type="entry name" value="D_2_HYDROXYACID_DH_1"/>
    <property type="match status" value="1"/>
</dbReference>
<dbReference type="Gene3D" id="3.40.50.20">
    <property type="match status" value="1"/>
</dbReference>
<dbReference type="GO" id="GO:0005829">
    <property type="term" value="C:cytosol"/>
    <property type="evidence" value="ECO:0007669"/>
    <property type="project" value="TreeGrafter"/>
</dbReference>
<feature type="binding site" evidence="4">
    <location>
        <begin position="151"/>
        <end position="157"/>
    </location>
    <ligand>
        <name>ATP</name>
        <dbReference type="ChEBI" id="CHEBI:30616"/>
    </ligand>
</feature>
<dbReference type="NCBIfam" id="NF004676">
    <property type="entry name" value="PRK06019.1-2"/>
    <property type="match status" value="1"/>
</dbReference>
<dbReference type="OrthoDB" id="9804625at2"/>